<evidence type="ECO:0000259" key="2">
    <source>
        <dbReference type="PROSITE" id="PS50102"/>
    </source>
</evidence>
<dbReference type="Gene3D" id="3.30.70.330">
    <property type="match status" value="1"/>
</dbReference>
<dbReference type="PROSITE" id="PS50102">
    <property type="entry name" value="RRM"/>
    <property type="match status" value="1"/>
</dbReference>
<protein>
    <submittedName>
        <fullName evidence="3">BnaAnng06310D protein</fullName>
    </submittedName>
</protein>
<dbReference type="Pfam" id="PF04059">
    <property type="entry name" value="RRM_2"/>
    <property type="match status" value="1"/>
</dbReference>
<reference evidence="3 4" key="1">
    <citation type="journal article" date="2014" name="Science">
        <title>Plant genetics. Early allopolyploid evolution in the post-Neolithic Brassica napus oilseed genome.</title>
        <authorList>
            <person name="Chalhoub B."/>
            <person name="Denoeud F."/>
            <person name="Liu S."/>
            <person name="Parkin I.A."/>
            <person name="Tang H."/>
            <person name="Wang X."/>
            <person name="Chiquet J."/>
            <person name="Belcram H."/>
            <person name="Tong C."/>
            <person name="Samans B."/>
            <person name="Correa M."/>
            <person name="Da Silva C."/>
            <person name="Just J."/>
            <person name="Falentin C."/>
            <person name="Koh C.S."/>
            <person name="Le Clainche I."/>
            <person name="Bernard M."/>
            <person name="Bento P."/>
            <person name="Noel B."/>
            <person name="Labadie K."/>
            <person name="Alberti A."/>
            <person name="Charles M."/>
            <person name="Arnaud D."/>
            <person name="Guo H."/>
            <person name="Daviaud C."/>
            <person name="Alamery S."/>
            <person name="Jabbari K."/>
            <person name="Zhao M."/>
            <person name="Edger P.P."/>
            <person name="Chelaifa H."/>
            <person name="Tack D."/>
            <person name="Lassalle G."/>
            <person name="Mestiri I."/>
            <person name="Schnel N."/>
            <person name="Le Paslier M.C."/>
            <person name="Fan G."/>
            <person name="Renault V."/>
            <person name="Bayer P.E."/>
            <person name="Golicz A.A."/>
            <person name="Manoli S."/>
            <person name="Lee T.H."/>
            <person name="Thi V.H."/>
            <person name="Chalabi S."/>
            <person name="Hu Q."/>
            <person name="Fan C."/>
            <person name="Tollenaere R."/>
            <person name="Lu Y."/>
            <person name="Battail C."/>
            <person name="Shen J."/>
            <person name="Sidebottom C.H."/>
            <person name="Wang X."/>
            <person name="Canaguier A."/>
            <person name="Chauveau A."/>
            <person name="Berard A."/>
            <person name="Deniot G."/>
            <person name="Guan M."/>
            <person name="Liu Z."/>
            <person name="Sun F."/>
            <person name="Lim Y.P."/>
            <person name="Lyons E."/>
            <person name="Town C.D."/>
            <person name="Bancroft I."/>
            <person name="Wang X."/>
            <person name="Meng J."/>
            <person name="Ma J."/>
            <person name="Pires J.C."/>
            <person name="King G.J."/>
            <person name="Brunel D."/>
            <person name="Delourme R."/>
            <person name="Renard M."/>
            <person name="Aury J.M."/>
            <person name="Adams K.L."/>
            <person name="Batley J."/>
            <person name="Snowdon R.J."/>
            <person name="Tost J."/>
            <person name="Edwards D."/>
            <person name="Zhou Y."/>
            <person name="Hua W."/>
            <person name="Sharpe A.G."/>
            <person name="Paterson A.H."/>
            <person name="Guan C."/>
            <person name="Wincker P."/>
        </authorList>
    </citation>
    <scope>NUCLEOTIDE SEQUENCE [LARGE SCALE GENOMIC DNA]</scope>
    <source>
        <strain evidence="4">cv. Darmor-bzh</strain>
    </source>
</reference>
<dbReference type="EMBL" id="LK032478">
    <property type="protein sequence ID" value="CDY40768.1"/>
    <property type="molecule type" value="Genomic_DNA"/>
</dbReference>
<dbReference type="InterPro" id="IPR035979">
    <property type="entry name" value="RBD_domain_sf"/>
</dbReference>
<dbReference type="STRING" id="3708.A0A078HVG3"/>
<evidence type="ECO:0000256" key="1">
    <source>
        <dbReference type="PROSITE-ProRule" id="PRU00176"/>
    </source>
</evidence>
<feature type="domain" description="RRM" evidence="2">
    <location>
        <begin position="157"/>
        <end position="251"/>
    </location>
</feature>
<sequence length="302" mass="34992">MLFDCEIIRLCLLESLDSLACNHQKHIENIRTSMAMTNGDVSRTLNPAAPLFFPQNPYLHHYYFSSPQILFISDTNLPPLSSIIVYYPLWYNNLNPTWFEATQELPPLHSQDPIQELTPPPTSRKKVFGWERSSRHDRNKLVWRRKIHYQAESNGDTTVMLRNIPNKYTREMLIQFLDEHCEEENNKEEDEENAYDFLYLPIDFQSQMNKGYAFVNFTKAEAVSKFKAACNNKPWCCFGSRKILEIAHARIQGKDKLVKHFEQMIYPAEAYSAVTFIPARRGPKSTGLTIMVGKCTEAAISV</sequence>
<evidence type="ECO:0000313" key="4">
    <source>
        <dbReference type="Proteomes" id="UP000028999"/>
    </source>
</evidence>
<dbReference type="PaxDb" id="3708-A0A078HVG3"/>
<dbReference type="GO" id="GO:0003723">
    <property type="term" value="F:RNA binding"/>
    <property type="evidence" value="ECO:0000318"/>
    <property type="project" value="GO_Central"/>
</dbReference>
<dbReference type="CDD" id="cd12277">
    <property type="entry name" value="RRM3_MEI2_EAR1_like"/>
    <property type="match status" value="1"/>
</dbReference>
<organism evidence="3 4">
    <name type="scientific">Brassica napus</name>
    <name type="common">Rape</name>
    <dbReference type="NCBI Taxonomy" id="3708"/>
    <lineage>
        <taxon>Eukaryota</taxon>
        <taxon>Viridiplantae</taxon>
        <taxon>Streptophyta</taxon>
        <taxon>Embryophyta</taxon>
        <taxon>Tracheophyta</taxon>
        <taxon>Spermatophyta</taxon>
        <taxon>Magnoliopsida</taxon>
        <taxon>eudicotyledons</taxon>
        <taxon>Gunneridae</taxon>
        <taxon>Pentapetalae</taxon>
        <taxon>rosids</taxon>
        <taxon>malvids</taxon>
        <taxon>Brassicales</taxon>
        <taxon>Brassicaceae</taxon>
        <taxon>Brassiceae</taxon>
        <taxon>Brassica</taxon>
    </lineage>
</organism>
<name>A0A078HVG3_BRANA</name>
<dbReference type="OMA" id="RRKIHYQ"/>
<gene>
    <name evidence="3" type="primary">BnaAnng06310D</name>
    <name evidence="3" type="ORF">GSBRNA2T00071668001</name>
</gene>
<dbReference type="SUPFAM" id="SSF54928">
    <property type="entry name" value="RNA-binding domain, RBD"/>
    <property type="match status" value="1"/>
</dbReference>
<accession>A0A078HVG3</accession>
<dbReference type="InterPro" id="IPR000504">
    <property type="entry name" value="RRM_dom"/>
</dbReference>
<dbReference type="AlphaFoldDB" id="A0A078HVG3"/>
<dbReference type="InterPro" id="IPR007201">
    <property type="entry name" value="Mei2-like_Rrm_C"/>
</dbReference>
<evidence type="ECO:0000313" key="3">
    <source>
        <dbReference type="EMBL" id="CDY40768.1"/>
    </source>
</evidence>
<keyword evidence="1" id="KW-0694">RNA-binding</keyword>
<dbReference type="Gramene" id="CDY40768">
    <property type="protein sequence ID" value="CDY40768"/>
    <property type="gene ID" value="GSBRNA2T00071668001"/>
</dbReference>
<dbReference type="GO" id="GO:1990904">
    <property type="term" value="C:ribonucleoprotein complex"/>
    <property type="evidence" value="ECO:0000318"/>
    <property type="project" value="GO_Central"/>
</dbReference>
<dbReference type="Proteomes" id="UP000028999">
    <property type="component" value="Unassembled WGS sequence"/>
</dbReference>
<dbReference type="InterPro" id="IPR012677">
    <property type="entry name" value="Nucleotide-bd_a/b_plait_sf"/>
</dbReference>
<keyword evidence="4" id="KW-1185">Reference proteome</keyword>
<proteinExistence type="predicted"/>